<proteinExistence type="predicted"/>
<gene>
    <name evidence="2" type="ordered locus">KSE_45560</name>
</gene>
<protein>
    <submittedName>
        <fullName evidence="2">Uncharacterized protein</fullName>
    </submittedName>
</protein>
<dbReference type="KEGG" id="ksk:KSE_45560"/>
<sequence>MTPRAKEPRRYGGRRPAPGVVVAAGAVRWARSAPASRQRAPVVRGAADGCADASLSDADASAADASDADGQPGAAEERCRRAIGVR</sequence>
<reference evidence="2 3" key="1">
    <citation type="journal article" date="2010" name="DNA Res.">
        <title>Genome sequence of Kitasatospora setae NBRC 14216T: an evolutionary snapshot of the family Streptomycetaceae.</title>
        <authorList>
            <person name="Ichikawa N."/>
            <person name="Oguchi A."/>
            <person name="Ikeda H."/>
            <person name="Ishikawa J."/>
            <person name="Kitani S."/>
            <person name="Watanabe Y."/>
            <person name="Nakamura S."/>
            <person name="Katano Y."/>
            <person name="Kishi E."/>
            <person name="Sasagawa M."/>
            <person name="Ankai A."/>
            <person name="Fukui S."/>
            <person name="Hashimoto Y."/>
            <person name="Kamata S."/>
            <person name="Otoguro M."/>
            <person name="Tanikawa S."/>
            <person name="Nihira T."/>
            <person name="Horinouchi S."/>
            <person name="Ohnishi Y."/>
            <person name="Hayakawa M."/>
            <person name="Kuzuyama T."/>
            <person name="Arisawa A."/>
            <person name="Nomoto F."/>
            <person name="Miura H."/>
            <person name="Takahashi Y."/>
            <person name="Fujita N."/>
        </authorList>
    </citation>
    <scope>NUCLEOTIDE SEQUENCE [LARGE SCALE GENOMIC DNA]</scope>
    <source>
        <strain evidence="3">ATCC 33774 / DSM 43861 / JCM 3304 / KCC A-0304 / NBRC 14216 / KM-6054</strain>
    </source>
</reference>
<feature type="compositionally biased region" description="Low complexity" evidence="1">
    <location>
        <begin position="55"/>
        <end position="74"/>
    </location>
</feature>
<feature type="region of interest" description="Disordered" evidence="1">
    <location>
        <begin position="55"/>
        <end position="86"/>
    </location>
</feature>
<dbReference type="PATRIC" id="fig|452652.3.peg.4540"/>
<evidence type="ECO:0000313" key="3">
    <source>
        <dbReference type="Proteomes" id="UP000007076"/>
    </source>
</evidence>
<name>E4NFQ7_KITSK</name>
<accession>E4NFQ7</accession>
<keyword evidence="3" id="KW-1185">Reference proteome</keyword>
<dbReference type="EMBL" id="AP010968">
    <property type="protein sequence ID" value="BAJ30337.1"/>
    <property type="molecule type" value="Genomic_DNA"/>
</dbReference>
<evidence type="ECO:0000256" key="1">
    <source>
        <dbReference type="SAM" id="MobiDB-lite"/>
    </source>
</evidence>
<dbReference type="Proteomes" id="UP000007076">
    <property type="component" value="Chromosome"/>
</dbReference>
<organism evidence="2 3">
    <name type="scientific">Kitasatospora setae (strain ATCC 33774 / DSM 43861 / JCM 3304 / KCC A-0304 / NBRC 14216 / KM-6054)</name>
    <name type="common">Streptomyces setae</name>
    <dbReference type="NCBI Taxonomy" id="452652"/>
    <lineage>
        <taxon>Bacteria</taxon>
        <taxon>Bacillati</taxon>
        <taxon>Actinomycetota</taxon>
        <taxon>Actinomycetes</taxon>
        <taxon>Kitasatosporales</taxon>
        <taxon>Streptomycetaceae</taxon>
        <taxon>Kitasatospora</taxon>
    </lineage>
</organism>
<dbReference type="HOGENOM" id="CLU_2493780_0_0_11"/>
<evidence type="ECO:0000313" key="2">
    <source>
        <dbReference type="EMBL" id="BAJ30337.1"/>
    </source>
</evidence>
<dbReference type="AlphaFoldDB" id="E4NFQ7"/>